<sequence>MIGFAAAWFARERIAGNVIDDLLTSYDLEATYDIVSIDPQRQVIANLVVGDPDAPDLTAEEVTINLDYGLRTPTVEGVELVRPRLFGTYFDGELSFGELDPLVFAESEEPAGLPEIDLSVVDGRALIESDYGAVAVKLDGSGPLEDGFIGTLAATAPGIGNEKCMADTATIFGEIGTEGGEATFDGPLRLGRIECDGVAVESADIGAEFAVAGDFSAIDGTASLAVSDTEYEGYSLARFAGSLGIQWDADGLNVRHDLSGEQFASPYGDIGELEAAGTLRSNADFARTEWNADIAGNELALANGTKGALNGARSSSEGTLIAPLLQKFERNFTRAATGGGFAADVTVRTTPSGTAIVVPEARLRSASGESILALSRLNWSNDKGRSKLTGNFITGGAGLPQINGRMERAGSGASTLRMTMSEYAAGPNRLAIPRLQVRQEPDGSIDFNGTLAASGDIPGGSVDGLRLPVSGAWNDRRGLSVGRRCSEIRFDALEIYSLSLRGQSLVLCPRSGGAMVRYDDALKIDAATRGIALNGQLGDSPASVTAASAVFTYPGGFGLSGLQATIGEEGSAVRLTADEVAGDLGDDLGGVFSGATAKLDLVPLDLSDLSGRWAYRDDALIIDEGEFRLTERIEGDARFEPLVSRDATLILKDSRIDARTRLLHPGTGRLVTIVDLDHDLNSGIGQAVIDVPGVEFDENLSPEDLTYLAKGVIAFADGTVSGEGLISWNGSDITSTGSFGTDDLDLAAAFGPVDGLSGTIEFTDLLGLTTAPDQTLSIGSVNPGIEVLAGELRFSVTDGEVIAVNDARWPFMGGTLILRPVTLNYGAPGSQSYVFEMIALEAAAFIAQMELTNLDAEGTFDGTIPITFDDEGNGTITGGLLISRPPGGNVSYVGDLTYEDLGAMANYAFQSLRSLDFQQMSIALDGNVAGEIITKFQIDGVRQGAGASKNFVTRRLAKLPIRFNINVRSENFSQLALIARGWSDPTAFAEGFEERLLGQGSLEIVDRTSEPVPGPEIPEPGDAPNTDARRADESPVQPPESEDKP</sequence>
<dbReference type="InterPro" id="IPR021730">
    <property type="entry name" value="YdbH"/>
</dbReference>
<dbReference type="Proteomes" id="UP000699975">
    <property type="component" value="Unassembled WGS sequence"/>
</dbReference>
<organism evidence="2 3">
    <name type="scientific">Erythrobacter ani</name>
    <dbReference type="NCBI Taxonomy" id="2827235"/>
    <lineage>
        <taxon>Bacteria</taxon>
        <taxon>Pseudomonadati</taxon>
        <taxon>Pseudomonadota</taxon>
        <taxon>Alphaproteobacteria</taxon>
        <taxon>Sphingomonadales</taxon>
        <taxon>Erythrobacteraceae</taxon>
        <taxon>Erythrobacter/Porphyrobacter group</taxon>
        <taxon>Erythrobacter</taxon>
    </lineage>
</organism>
<dbReference type="EMBL" id="JAGSPB010000002">
    <property type="protein sequence ID" value="MBV7266819.1"/>
    <property type="molecule type" value="Genomic_DNA"/>
</dbReference>
<evidence type="ECO:0000256" key="1">
    <source>
        <dbReference type="SAM" id="MobiDB-lite"/>
    </source>
</evidence>
<evidence type="ECO:0000313" key="3">
    <source>
        <dbReference type="Proteomes" id="UP000699975"/>
    </source>
</evidence>
<dbReference type="Pfam" id="PF11739">
    <property type="entry name" value="YdbH-like"/>
    <property type="match status" value="1"/>
</dbReference>
<feature type="region of interest" description="Disordered" evidence="1">
    <location>
        <begin position="1003"/>
        <end position="1045"/>
    </location>
</feature>
<gene>
    <name evidence="2" type="ORF">KCG45_11565</name>
</gene>
<proteinExistence type="predicted"/>
<keyword evidence="3" id="KW-1185">Reference proteome</keyword>
<evidence type="ECO:0000313" key="2">
    <source>
        <dbReference type="EMBL" id="MBV7266819.1"/>
    </source>
</evidence>
<dbReference type="RefSeq" id="WP_218317361.1">
    <property type="nucleotide sequence ID" value="NZ_JAGSPB010000002.1"/>
</dbReference>
<protein>
    <submittedName>
        <fullName evidence="2">YdbH domain-containing protein</fullName>
    </submittedName>
</protein>
<comment type="caution">
    <text evidence="2">The sequence shown here is derived from an EMBL/GenBank/DDBJ whole genome shotgun (WGS) entry which is preliminary data.</text>
</comment>
<reference evidence="2 3" key="1">
    <citation type="submission" date="2021-04" db="EMBL/GenBank/DDBJ databases">
        <authorList>
            <person name="Pira H."/>
            <person name="Risdian C."/>
            <person name="Wink J."/>
        </authorList>
    </citation>
    <scope>NUCLEOTIDE SEQUENCE [LARGE SCALE GENOMIC DNA]</scope>
    <source>
        <strain evidence="2 3">WH131</strain>
    </source>
</reference>
<accession>A0ABS6SP81</accession>
<name>A0ABS6SP81_9SPHN</name>